<proteinExistence type="predicted"/>
<dbReference type="EMBL" id="UINC01138299">
    <property type="protein sequence ID" value="SVD24163.1"/>
    <property type="molecule type" value="Genomic_DNA"/>
</dbReference>
<gene>
    <name evidence="1" type="ORF">METZ01_LOCUS377017</name>
</gene>
<organism evidence="1">
    <name type="scientific">marine metagenome</name>
    <dbReference type="NCBI Taxonomy" id="408172"/>
    <lineage>
        <taxon>unclassified sequences</taxon>
        <taxon>metagenomes</taxon>
        <taxon>ecological metagenomes</taxon>
    </lineage>
</organism>
<name>A0A382TQD7_9ZZZZ</name>
<feature type="non-terminal residue" evidence="1">
    <location>
        <position position="1"/>
    </location>
</feature>
<evidence type="ECO:0000313" key="1">
    <source>
        <dbReference type="EMBL" id="SVD24163.1"/>
    </source>
</evidence>
<accession>A0A382TQD7</accession>
<dbReference type="AlphaFoldDB" id="A0A382TQD7"/>
<protein>
    <submittedName>
        <fullName evidence="1">Uncharacterized protein</fullName>
    </submittedName>
</protein>
<reference evidence="1" key="1">
    <citation type="submission" date="2018-05" db="EMBL/GenBank/DDBJ databases">
        <authorList>
            <person name="Lanie J.A."/>
            <person name="Ng W.-L."/>
            <person name="Kazmierczak K.M."/>
            <person name="Andrzejewski T.M."/>
            <person name="Davidsen T.M."/>
            <person name="Wayne K.J."/>
            <person name="Tettelin H."/>
            <person name="Glass J.I."/>
            <person name="Rusch D."/>
            <person name="Podicherti R."/>
            <person name="Tsui H.-C.T."/>
            <person name="Winkler M.E."/>
        </authorList>
    </citation>
    <scope>NUCLEOTIDE SEQUENCE</scope>
</reference>
<sequence>AASLLWAMKGDAGQRALTAWAFGWNPAQQVSGTSWMLPHLAELLNDSYEAIRFISYRSLRTLPGYGDVDYDYLAGRTERITTLLPILQSWQNSMLARRRREPELLVDNEGHLRIDEFTRILNQRDNRPLFLRE</sequence>